<evidence type="ECO:0000313" key="16">
    <source>
        <dbReference type="EMBL" id="EFN85725.1"/>
    </source>
</evidence>
<keyword evidence="17" id="KW-1185">Reference proteome</keyword>
<dbReference type="PANTHER" id="PTHR46095">
    <property type="entry name" value="ZINC FINGER PROTEIN 593"/>
    <property type="match status" value="1"/>
</dbReference>
<proteinExistence type="inferred from homology"/>
<dbReference type="PANTHER" id="PTHR46095:SF1">
    <property type="entry name" value="ZINC FINGER PROTEIN 593"/>
    <property type="match status" value="1"/>
</dbReference>
<dbReference type="GO" id="GO:0005737">
    <property type="term" value="C:cytoplasm"/>
    <property type="evidence" value="ECO:0007669"/>
    <property type="project" value="UniProtKB-SubCell"/>
</dbReference>
<dbReference type="Pfam" id="PF12171">
    <property type="entry name" value="zf-C2H2_jaz"/>
    <property type="match status" value="1"/>
</dbReference>
<dbReference type="FunCoup" id="E2BF02">
    <property type="interactions" value="401"/>
</dbReference>
<accession>E2BF02</accession>
<evidence type="ECO:0000259" key="15">
    <source>
        <dbReference type="PROSITE" id="PS50157"/>
    </source>
</evidence>
<dbReference type="GO" id="GO:0005634">
    <property type="term" value="C:nucleus"/>
    <property type="evidence" value="ECO:0007669"/>
    <property type="project" value="UniProtKB-SubCell"/>
</dbReference>
<dbReference type="InterPro" id="IPR022755">
    <property type="entry name" value="Znf_C2H2_jaz"/>
</dbReference>
<sequence length="142" mass="16760">MVYKRKKQHRGDTHLKKGWRTKRRKKDLDEIDEDLKEQNIEQLLNQEVDFDKPGSAQHYCVHCARYFINETALQTHFKTKVHKRRLKALELEPYSIEESERAASKGNYVASQKRKIETVTRASFNKIDVDTESDPEAVNLDE</sequence>
<dbReference type="GO" id="GO:0003676">
    <property type="term" value="F:nucleic acid binding"/>
    <property type="evidence" value="ECO:0007669"/>
    <property type="project" value="InterPro"/>
</dbReference>
<comment type="subcellular location">
    <subcellularLocation>
        <location evidence="2">Cytoplasm</location>
    </subcellularLocation>
    <subcellularLocation>
        <location evidence="1">Nucleus</location>
    </subcellularLocation>
</comment>
<gene>
    <name evidence="16" type="ORF">EAI_11586</name>
</gene>
<evidence type="ECO:0000256" key="7">
    <source>
        <dbReference type="ARBA" id="ARBA00022833"/>
    </source>
</evidence>
<dbReference type="GO" id="GO:0008270">
    <property type="term" value="F:zinc ion binding"/>
    <property type="evidence" value="ECO:0007669"/>
    <property type="project" value="UniProtKB-KW"/>
</dbReference>
<dbReference type="InterPro" id="IPR013087">
    <property type="entry name" value="Znf_C2H2_type"/>
</dbReference>
<evidence type="ECO:0000256" key="6">
    <source>
        <dbReference type="ARBA" id="ARBA00022771"/>
    </source>
</evidence>
<dbReference type="InterPro" id="IPR003604">
    <property type="entry name" value="Matrin/U1-like-C_Znf_C2H2"/>
</dbReference>
<comment type="subunit">
    <text evidence="11">Associates with pre-60S ribosomal particles; released from the pre-60S particle very early in the cytoplasm.</text>
</comment>
<evidence type="ECO:0000256" key="2">
    <source>
        <dbReference type="ARBA" id="ARBA00004496"/>
    </source>
</evidence>
<evidence type="ECO:0000256" key="3">
    <source>
        <dbReference type="ARBA" id="ARBA00022490"/>
    </source>
</evidence>
<evidence type="ECO:0000256" key="13">
    <source>
        <dbReference type="PROSITE-ProRule" id="PRU00042"/>
    </source>
</evidence>
<evidence type="ECO:0000313" key="17">
    <source>
        <dbReference type="Proteomes" id="UP000008237"/>
    </source>
</evidence>
<dbReference type="PROSITE" id="PS00028">
    <property type="entry name" value="ZINC_FINGER_C2H2_1"/>
    <property type="match status" value="1"/>
</dbReference>
<dbReference type="AlphaFoldDB" id="E2BF02"/>
<evidence type="ECO:0000256" key="9">
    <source>
        <dbReference type="ARBA" id="ARBA00038064"/>
    </source>
</evidence>
<dbReference type="SUPFAM" id="SSF57667">
    <property type="entry name" value="beta-beta-alpha zinc fingers"/>
    <property type="match status" value="1"/>
</dbReference>
<keyword evidence="6 13" id="KW-0863">Zinc-finger</keyword>
<evidence type="ECO:0000256" key="14">
    <source>
        <dbReference type="SAM" id="MobiDB-lite"/>
    </source>
</evidence>
<dbReference type="InterPro" id="IPR036236">
    <property type="entry name" value="Znf_C2H2_sf"/>
</dbReference>
<dbReference type="GO" id="GO:0043021">
    <property type="term" value="F:ribonucleoprotein complex binding"/>
    <property type="evidence" value="ECO:0007669"/>
    <property type="project" value="UniProtKB-ARBA"/>
</dbReference>
<reference evidence="16 17" key="1">
    <citation type="journal article" date="2010" name="Science">
        <title>Genomic comparison of the ants Camponotus floridanus and Harpegnathos saltator.</title>
        <authorList>
            <person name="Bonasio R."/>
            <person name="Zhang G."/>
            <person name="Ye C."/>
            <person name="Mutti N.S."/>
            <person name="Fang X."/>
            <person name="Qin N."/>
            <person name="Donahue G."/>
            <person name="Yang P."/>
            <person name="Li Q."/>
            <person name="Li C."/>
            <person name="Zhang P."/>
            <person name="Huang Z."/>
            <person name="Berger S.L."/>
            <person name="Reinberg D."/>
            <person name="Wang J."/>
            <person name="Liebig J."/>
        </authorList>
    </citation>
    <scope>NUCLEOTIDE SEQUENCE [LARGE SCALE GENOMIC DNA]</scope>
    <source>
        <strain evidence="16 17">R22 G/1</strain>
    </source>
</reference>
<feature type="domain" description="C2H2-type" evidence="15">
    <location>
        <begin position="58"/>
        <end position="87"/>
    </location>
</feature>
<keyword evidence="3" id="KW-0963">Cytoplasm</keyword>
<evidence type="ECO:0000256" key="4">
    <source>
        <dbReference type="ARBA" id="ARBA00022517"/>
    </source>
</evidence>
<dbReference type="OMA" id="MKDHFRS"/>
<feature type="region of interest" description="Disordered" evidence="14">
    <location>
        <begin position="1"/>
        <end position="23"/>
    </location>
</feature>
<evidence type="ECO:0000256" key="1">
    <source>
        <dbReference type="ARBA" id="ARBA00004123"/>
    </source>
</evidence>
<dbReference type="SMART" id="SM00451">
    <property type="entry name" value="ZnF_U1"/>
    <property type="match status" value="1"/>
</dbReference>
<evidence type="ECO:0000256" key="12">
    <source>
        <dbReference type="ARBA" id="ARBA00068297"/>
    </source>
</evidence>
<dbReference type="FunFam" id="3.30.160.60:FF:000299">
    <property type="entry name" value="Zinc finger protein 593"/>
    <property type="match status" value="1"/>
</dbReference>
<organism evidence="17">
    <name type="scientific">Harpegnathos saltator</name>
    <name type="common">Jerdon's jumping ant</name>
    <dbReference type="NCBI Taxonomy" id="610380"/>
    <lineage>
        <taxon>Eukaryota</taxon>
        <taxon>Metazoa</taxon>
        <taxon>Ecdysozoa</taxon>
        <taxon>Arthropoda</taxon>
        <taxon>Hexapoda</taxon>
        <taxon>Insecta</taxon>
        <taxon>Pterygota</taxon>
        <taxon>Neoptera</taxon>
        <taxon>Endopterygota</taxon>
        <taxon>Hymenoptera</taxon>
        <taxon>Apocrita</taxon>
        <taxon>Aculeata</taxon>
        <taxon>Formicoidea</taxon>
        <taxon>Formicidae</taxon>
        <taxon>Ponerinae</taxon>
        <taxon>Ponerini</taxon>
        <taxon>Harpegnathos</taxon>
    </lineage>
</organism>
<dbReference type="Proteomes" id="UP000008237">
    <property type="component" value="Unassembled WGS sequence"/>
</dbReference>
<name>E2BF02_HARSA</name>
<comment type="similarity">
    <text evidence="9">Belongs to the ZNF593/BUD20 C2H2-type zinc-finger protein family.</text>
</comment>
<evidence type="ECO:0000256" key="10">
    <source>
        <dbReference type="ARBA" id="ARBA00057732"/>
    </source>
</evidence>
<evidence type="ECO:0000256" key="5">
    <source>
        <dbReference type="ARBA" id="ARBA00022723"/>
    </source>
</evidence>
<keyword evidence="8" id="KW-0539">Nucleus</keyword>
<dbReference type="EMBL" id="GL447903">
    <property type="protein sequence ID" value="EFN85725.1"/>
    <property type="molecule type" value="Genomic_DNA"/>
</dbReference>
<dbReference type="GO" id="GO:0042254">
    <property type="term" value="P:ribosome biogenesis"/>
    <property type="evidence" value="ECO:0007669"/>
    <property type="project" value="UniProtKB-KW"/>
</dbReference>
<dbReference type="InterPro" id="IPR051879">
    <property type="entry name" value="C2H2-ZF_Maturation_Protein"/>
</dbReference>
<evidence type="ECO:0000256" key="11">
    <source>
        <dbReference type="ARBA" id="ARBA00065398"/>
    </source>
</evidence>
<evidence type="ECO:0000256" key="8">
    <source>
        <dbReference type="ARBA" id="ARBA00023242"/>
    </source>
</evidence>
<protein>
    <recommendedName>
        <fullName evidence="12">Zinc finger protein 593 homolog</fullName>
    </recommendedName>
</protein>
<dbReference type="Gene3D" id="3.30.160.60">
    <property type="entry name" value="Classic Zinc Finger"/>
    <property type="match status" value="1"/>
</dbReference>
<comment type="function">
    <text evidence="10">Involved in pre-60S ribosomal particles maturation by promoting the nuclear export of the 60S ribosome.</text>
</comment>
<keyword evidence="7" id="KW-0862">Zinc</keyword>
<dbReference type="STRING" id="610380.E2BF02"/>
<dbReference type="PROSITE" id="PS50157">
    <property type="entry name" value="ZINC_FINGER_C2H2_2"/>
    <property type="match status" value="1"/>
</dbReference>
<dbReference type="InParanoid" id="E2BF02"/>
<keyword evidence="4" id="KW-0690">Ribosome biogenesis</keyword>
<keyword evidence="5" id="KW-0479">Metal-binding</keyword>